<feature type="transmembrane region" description="Helical" evidence="9">
    <location>
        <begin position="411"/>
        <end position="434"/>
    </location>
</feature>
<dbReference type="PANTHER" id="PTHR10846:SF2">
    <property type="entry name" value="RE48874P"/>
    <property type="match status" value="1"/>
</dbReference>
<reference evidence="12" key="1">
    <citation type="journal article" date="2024" name="Gigascience">
        <title>Chromosome-level genome of the poultry shaft louse Menopon gallinae provides insight into the host-switching and adaptive evolution of parasitic lice.</title>
        <authorList>
            <person name="Xu Y."/>
            <person name="Ma L."/>
            <person name="Liu S."/>
            <person name="Liang Y."/>
            <person name="Liu Q."/>
            <person name="He Z."/>
            <person name="Tian L."/>
            <person name="Duan Y."/>
            <person name="Cai W."/>
            <person name="Li H."/>
            <person name="Song F."/>
        </authorList>
    </citation>
    <scope>NUCLEOTIDE SEQUENCE</scope>
    <source>
        <strain evidence="12">Cailab_2023a</strain>
    </source>
</reference>
<feature type="signal peptide" evidence="10">
    <location>
        <begin position="1"/>
        <end position="23"/>
    </location>
</feature>
<keyword evidence="4" id="KW-0109">Calcium transport</keyword>
<evidence type="ECO:0000256" key="7">
    <source>
        <dbReference type="ARBA" id="ARBA00023136"/>
    </source>
</evidence>
<feature type="transmembrane region" description="Helical" evidence="9">
    <location>
        <begin position="121"/>
        <end position="140"/>
    </location>
</feature>
<comment type="similarity">
    <text evidence="2">Belongs to the Ca(2+):cation antiporter (CaCA) (TC 2.A.19) family. SLC24A subfamily.</text>
</comment>
<dbReference type="GO" id="GO:0006874">
    <property type="term" value="P:intracellular calcium ion homeostasis"/>
    <property type="evidence" value="ECO:0007669"/>
    <property type="project" value="TreeGrafter"/>
</dbReference>
<dbReference type="GO" id="GO:0008273">
    <property type="term" value="F:calcium, potassium:sodium antiporter activity"/>
    <property type="evidence" value="ECO:0007669"/>
    <property type="project" value="TreeGrafter"/>
</dbReference>
<gene>
    <name evidence="12" type="ORF">PYX00_004860</name>
</gene>
<sequence length="518" mass="58450">MRTKNKWALVAVACVLCVGGREAVGHHQSGYVGQVERNGSNTSDGEYRSSPVPFRSEEKSEFPDDLFTEEQLKQGALVLHFIGALYSFAMIGIVCSDYFLPSVDCICLGLNLSQDVAAATFMSFATTAPELFTVLIGTFITESDVGLGAVIGSGMFNILGVATFGGLAAIRPIQLDWWPLIRDSSIYLLSLTALVVVIYDRTVTVPDAALLVGCYFLYFFLMLYNQSCRKVVKSCIVRFRSKKRTISEPIQPVPDMKFQLEVPVVFVEDESFDEDVSNIKDNTSYKAYFINHDRRSLSRKSIRSEKGSFMGKVGSESEKEGVQTQNARLEVPADAKEVQIWTVQKSESSIKSVATEEEVAEEEHEEFTGVDLMHIPEGSFWDVAAWLFSWPGSFLLYVTVPDCRVVRWRKYYPLTFVMCVFWIGITSYFGNWMLTVIDHVRFGEPAVQQHSPIHRNLHPDRRLHAHGLQNESENGNDMLPVLSYFHSRIAAVRTESDIRLREKERERKRDEAVCAPCD</sequence>
<dbReference type="AlphaFoldDB" id="A0AAW2I7M4"/>
<keyword evidence="4" id="KW-0813">Transport</keyword>
<comment type="caution">
    <text evidence="12">The sequence shown here is derived from an EMBL/GenBank/DDBJ whole genome shotgun (WGS) entry which is preliminary data.</text>
</comment>
<keyword evidence="4" id="KW-0106">Calcium</keyword>
<evidence type="ECO:0000256" key="1">
    <source>
        <dbReference type="ARBA" id="ARBA00004141"/>
    </source>
</evidence>
<evidence type="ECO:0000256" key="9">
    <source>
        <dbReference type="SAM" id="Phobius"/>
    </source>
</evidence>
<keyword evidence="4" id="KW-0406">Ion transport</keyword>
<evidence type="ECO:0000256" key="2">
    <source>
        <dbReference type="ARBA" id="ARBA00005364"/>
    </source>
</evidence>
<dbReference type="GO" id="GO:0005262">
    <property type="term" value="F:calcium channel activity"/>
    <property type="evidence" value="ECO:0007669"/>
    <property type="project" value="TreeGrafter"/>
</dbReference>
<feature type="chain" id="PRO_5043329704" description="Sodium/calcium exchanger membrane region domain-containing protein" evidence="10">
    <location>
        <begin position="24"/>
        <end position="518"/>
    </location>
</feature>
<feature type="region of interest" description="Disordered" evidence="8">
    <location>
        <begin position="34"/>
        <end position="58"/>
    </location>
</feature>
<dbReference type="EMBL" id="JARGDH010000002">
    <property type="protein sequence ID" value="KAL0277638.1"/>
    <property type="molecule type" value="Genomic_DNA"/>
</dbReference>
<keyword evidence="6 9" id="KW-1133">Transmembrane helix</keyword>
<comment type="subcellular location">
    <subcellularLocation>
        <location evidence="1">Membrane</location>
        <topology evidence="1">Multi-pass membrane protein</topology>
    </subcellularLocation>
</comment>
<feature type="transmembrane region" description="Helical" evidence="9">
    <location>
        <begin position="205"/>
        <end position="224"/>
    </location>
</feature>
<evidence type="ECO:0000256" key="6">
    <source>
        <dbReference type="ARBA" id="ARBA00022989"/>
    </source>
</evidence>
<feature type="transmembrane region" description="Helical" evidence="9">
    <location>
        <begin position="77"/>
        <end position="100"/>
    </location>
</feature>
<evidence type="ECO:0000259" key="11">
    <source>
        <dbReference type="Pfam" id="PF01699"/>
    </source>
</evidence>
<feature type="domain" description="Sodium/calcium exchanger membrane region" evidence="11">
    <location>
        <begin position="82"/>
        <end position="223"/>
    </location>
</feature>
<dbReference type="InterPro" id="IPR044880">
    <property type="entry name" value="NCX_ion-bd_dom_sf"/>
</dbReference>
<keyword evidence="7 9" id="KW-0472">Membrane</keyword>
<organism evidence="12">
    <name type="scientific">Menopon gallinae</name>
    <name type="common">poultry shaft louse</name>
    <dbReference type="NCBI Taxonomy" id="328185"/>
    <lineage>
        <taxon>Eukaryota</taxon>
        <taxon>Metazoa</taxon>
        <taxon>Ecdysozoa</taxon>
        <taxon>Arthropoda</taxon>
        <taxon>Hexapoda</taxon>
        <taxon>Insecta</taxon>
        <taxon>Pterygota</taxon>
        <taxon>Neoptera</taxon>
        <taxon>Paraneoptera</taxon>
        <taxon>Psocodea</taxon>
        <taxon>Troctomorpha</taxon>
        <taxon>Phthiraptera</taxon>
        <taxon>Amblycera</taxon>
        <taxon>Menoponidae</taxon>
        <taxon>Menopon</taxon>
    </lineage>
</organism>
<dbReference type="InterPro" id="IPR004481">
    <property type="entry name" value="K/Na/Ca-exchanger"/>
</dbReference>
<evidence type="ECO:0000256" key="5">
    <source>
        <dbReference type="ARBA" id="ARBA00022692"/>
    </source>
</evidence>
<keyword evidence="3" id="KW-0050">Antiport</keyword>
<dbReference type="Gene3D" id="1.20.1420.30">
    <property type="entry name" value="NCX, central ion-binding region"/>
    <property type="match status" value="1"/>
</dbReference>
<evidence type="ECO:0000256" key="3">
    <source>
        <dbReference type="ARBA" id="ARBA00022449"/>
    </source>
</evidence>
<accession>A0AAW2I7M4</accession>
<feature type="transmembrane region" description="Helical" evidence="9">
    <location>
        <begin position="146"/>
        <end position="168"/>
    </location>
</feature>
<dbReference type="Pfam" id="PF01699">
    <property type="entry name" value="Na_Ca_ex"/>
    <property type="match status" value="1"/>
</dbReference>
<evidence type="ECO:0000256" key="4">
    <source>
        <dbReference type="ARBA" id="ARBA00022568"/>
    </source>
</evidence>
<dbReference type="InterPro" id="IPR004837">
    <property type="entry name" value="NaCa_Exmemb"/>
</dbReference>
<protein>
    <recommendedName>
        <fullName evidence="11">Sodium/calcium exchanger membrane region domain-containing protein</fullName>
    </recommendedName>
</protein>
<dbReference type="GO" id="GO:0005886">
    <property type="term" value="C:plasma membrane"/>
    <property type="evidence" value="ECO:0007669"/>
    <property type="project" value="TreeGrafter"/>
</dbReference>
<dbReference type="PANTHER" id="PTHR10846">
    <property type="entry name" value="SODIUM/POTASSIUM/CALCIUM EXCHANGER"/>
    <property type="match status" value="1"/>
</dbReference>
<evidence type="ECO:0000256" key="10">
    <source>
        <dbReference type="SAM" id="SignalP"/>
    </source>
</evidence>
<keyword evidence="10" id="KW-0732">Signal</keyword>
<evidence type="ECO:0000313" key="12">
    <source>
        <dbReference type="EMBL" id="KAL0277638.1"/>
    </source>
</evidence>
<proteinExistence type="inferred from homology"/>
<evidence type="ECO:0000256" key="8">
    <source>
        <dbReference type="SAM" id="MobiDB-lite"/>
    </source>
</evidence>
<name>A0AAW2I7M4_9NEOP</name>
<keyword evidence="5 9" id="KW-0812">Transmembrane</keyword>